<dbReference type="AlphaFoldDB" id="A0A4T0X921"/>
<feature type="non-terminal residue" evidence="2">
    <location>
        <position position="1"/>
    </location>
</feature>
<accession>A0A4T0X921</accession>
<keyword evidence="3" id="KW-1185">Reference proteome</keyword>
<comment type="caution">
    <text evidence="2">The sequence shown here is derived from an EMBL/GenBank/DDBJ whole genome shotgun (WGS) entry which is preliminary data.</text>
</comment>
<protein>
    <submittedName>
        <fullName evidence="2">Uncharacterized protein</fullName>
    </submittedName>
</protein>
<feature type="compositionally biased region" description="Low complexity" evidence="1">
    <location>
        <begin position="322"/>
        <end position="341"/>
    </location>
</feature>
<feature type="compositionally biased region" description="Low complexity" evidence="1">
    <location>
        <begin position="248"/>
        <end position="277"/>
    </location>
</feature>
<dbReference type="Proteomes" id="UP000307173">
    <property type="component" value="Unassembled WGS sequence"/>
</dbReference>
<reference evidence="2 3" key="1">
    <citation type="journal article" date="2019" name="Front. Genet.">
        <title>Whole-Genome Sequencing of the Opportunistic Yeast Pathogen Candida inconspicua Uncovers Its Hybrid Origin.</title>
        <authorList>
            <person name="Mixao V."/>
            <person name="Hansen A.P."/>
            <person name="Saus E."/>
            <person name="Boekhout T."/>
            <person name="Lass-Florl C."/>
            <person name="Gabaldon T."/>
        </authorList>
    </citation>
    <scope>NUCLEOTIDE SEQUENCE [LARGE SCALE GENOMIC DNA]</scope>
    <source>
        <strain evidence="2 3">CBS 180</strain>
    </source>
</reference>
<feature type="region of interest" description="Disordered" evidence="1">
    <location>
        <begin position="234"/>
        <end position="345"/>
    </location>
</feature>
<evidence type="ECO:0000313" key="3">
    <source>
        <dbReference type="Proteomes" id="UP000307173"/>
    </source>
</evidence>
<evidence type="ECO:0000256" key="1">
    <source>
        <dbReference type="SAM" id="MobiDB-lite"/>
    </source>
</evidence>
<dbReference type="EMBL" id="SELW01000012">
    <property type="protein sequence ID" value="TID31372.1"/>
    <property type="molecule type" value="Genomic_DNA"/>
</dbReference>
<proteinExistence type="predicted"/>
<gene>
    <name evidence="2" type="ORF">CANINC_000083</name>
</gene>
<feature type="compositionally biased region" description="Gly residues" evidence="1">
    <location>
        <begin position="296"/>
        <end position="314"/>
    </location>
</feature>
<feature type="compositionally biased region" description="Low complexity" evidence="1">
    <location>
        <begin position="285"/>
        <end position="295"/>
    </location>
</feature>
<name>A0A4T0X921_9ASCO</name>
<sequence>PEESTTVVDGTTVTVTNVNVPTFTGDNGFVTTVTNPAGSSFEATCNIGYTTAVVSTTSVNILTTSCKMPPDADGSFAEETTSVVITAVVSGTTITASVGITNTVQPVFSNRTSTTSTTIANDVCTLETVTTSTTIYYHTATSLIYQEIIKTPAASCNVFYTHEPASNCKEATYTTFVGTTGFDGRYINATLVVIENPVESLCMLDTSSSSGSFASFSTLTTTLKTDETVTSCTAGCKPTDAPGGGRQSTTSVLSTLTSSTSVSLTSTATNSTSNIGSNGSGSDGSGSNSSSSNGSGSNGSGSNGSGSNGSGSNGSGSDDSDGNMLLSLTTKDTPSPTSSSLADGGIPSFETYYQGGGFRTNVGLSTVGLLILMVL</sequence>
<organism evidence="2 3">
    <name type="scientific">Pichia inconspicua</name>
    <dbReference type="NCBI Taxonomy" id="52247"/>
    <lineage>
        <taxon>Eukaryota</taxon>
        <taxon>Fungi</taxon>
        <taxon>Dikarya</taxon>
        <taxon>Ascomycota</taxon>
        <taxon>Saccharomycotina</taxon>
        <taxon>Pichiomycetes</taxon>
        <taxon>Pichiales</taxon>
        <taxon>Pichiaceae</taxon>
        <taxon>Pichia</taxon>
    </lineage>
</organism>
<evidence type="ECO:0000313" key="2">
    <source>
        <dbReference type="EMBL" id="TID31372.1"/>
    </source>
</evidence>